<evidence type="ECO:0000313" key="2">
    <source>
        <dbReference type="Proteomes" id="UP000309544"/>
    </source>
</evidence>
<comment type="caution">
    <text evidence="1">The sequence shown here is derived from an EMBL/GenBank/DDBJ whole genome shotgun (WGS) entry which is preliminary data.</text>
</comment>
<organism evidence="1 2">
    <name type="scientific">Prosthecochloris vibrioformis</name>
    <name type="common">Chlorobium vibrioforme</name>
    <dbReference type="NCBI Taxonomy" id="1098"/>
    <lineage>
        <taxon>Bacteria</taxon>
        <taxon>Pseudomonadati</taxon>
        <taxon>Chlorobiota</taxon>
        <taxon>Chlorobiia</taxon>
        <taxon>Chlorobiales</taxon>
        <taxon>Chlorobiaceae</taxon>
        <taxon>Prosthecochloris</taxon>
    </lineage>
</organism>
<name>A0A5C4RS72_PROVB</name>
<gene>
    <name evidence="1" type="ORF">FGF68_10590</name>
</gene>
<proteinExistence type="predicted"/>
<keyword evidence="2" id="KW-1185">Reference proteome</keyword>
<dbReference type="RefSeq" id="WP_139627042.1">
    <property type="nucleotide sequence ID" value="NZ_VDCI01000018.1"/>
</dbReference>
<dbReference type="AlphaFoldDB" id="A0A5C4RS72"/>
<protein>
    <submittedName>
        <fullName evidence="1">Uncharacterized protein</fullName>
    </submittedName>
</protein>
<dbReference type="Proteomes" id="UP000309544">
    <property type="component" value="Unassembled WGS sequence"/>
</dbReference>
<accession>A0A5C4RS72</accession>
<reference evidence="1 2" key="1">
    <citation type="submission" date="2019-05" db="EMBL/GenBank/DDBJ databases">
        <title>Draft Whole-Genome sequence of the green sulfur bacterium Prosthecochloris vibrioformis DSM 260.</title>
        <authorList>
            <person name="Meyer T.E."/>
            <person name="Kyndt J.A."/>
        </authorList>
    </citation>
    <scope>NUCLEOTIDE SEQUENCE [LARGE SCALE GENOMIC DNA]</scope>
    <source>
        <strain evidence="1 2">DSM 260</strain>
    </source>
</reference>
<dbReference type="EMBL" id="VDCI01000018">
    <property type="protein sequence ID" value="TNJ34046.1"/>
    <property type="molecule type" value="Genomic_DNA"/>
</dbReference>
<evidence type="ECO:0000313" key="1">
    <source>
        <dbReference type="EMBL" id="TNJ34046.1"/>
    </source>
</evidence>
<sequence>MDKPFAIDFEWLDRPSSEGAERYTFAALTISIGDQILTELEDISSRTVRSSMRCSAYDLAVWFLQNWWRIVFEPERNSLDWKMSHCLGGIGQGFLWPDICFTSDGLEMSVESHPTSRTNKEMVRYLNNINGVLPVDTFTTEVFSFADAVIDRLQETGFRSSLLHDLREDLLEELSDPQLTRWREIEALLGFDPEFAPEKLIEEVLTLSEAQGIAAINELLAFVGPEIKPLMTWLDTEAQDTTTSVTIPDTDILREKTALIDRTLLPWERAEKAARIAKQHWSLKEIPLSNSDLTDLFSMQKNALTESWPETPISIGFRNGHTDRINATLSCSPYETNRRFSLLRVVADQLYSPNADRLLPVTKTKTARQKFQRAFAQAFLCPADQLIDFIGNDFSDEKIDDAAGYFNVSPLLVKSTLVNKGLLDRVDRSISRY</sequence>